<evidence type="ECO:0008006" key="8">
    <source>
        <dbReference type="Google" id="ProtNLM"/>
    </source>
</evidence>
<dbReference type="InterPro" id="IPR006439">
    <property type="entry name" value="HAD-SF_hydro_IA"/>
</dbReference>
<dbReference type="SFLD" id="SFLDS00003">
    <property type="entry name" value="Haloacid_Dehalogenase"/>
    <property type="match status" value="1"/>
</dbReference>
<accession>A0A1Y3U216</accession>
<keyword evidence="4" id="KW-0460">Magnesium</keyword>
<dbReference type="NCBIfam" id="TIGR01549">
    <property type="entry name" value="HAD-SF-IA-v1"/>
    <property type="match status" value="1"/>
</dbReference>
<protein>
    <recommendedName>
        <fullName evidence="8">Hydrolase</fullName>
    </recommendedName>
</protein>
<sequence>MKLTYKQGGFCRKNPALFFSAKKILFRIHFFRYNRTAKRGGFHLKKHAFIFDMDGVLIDSQPVHYDADLETLAHFGVQLTRADVEPFAGTTNPVRFPMYQEAFHVQATPEEMMAYREGVVRRMFVESNAHAIKGTKELLENIHAAGYPVALASSTDPELIRWILETIGLLPYFDKIVSGEEVPKSKPEPDVFLEAARQLGAAPENCFVIEDSTNGIRAAKAAGMWVLAYKNPTSGKQDLSLADKVTDDFTKVNVSTFPVNEEENA</sequence>
<evidence type="ECO:0000256" key="3">
    <source>
        <dbReference type="ARBA" id="ARBA00022723"/>
    </source>
</evidence>
<dbReference type="PANTHER" id="PTHR46193:SF18">
    <property type="entry name" value="HEXITOL PHOSPHATASE B"/>
    <property type="match status" value="1"/>
</dbReference>
<comment type="caution">
    <text evidence="6">The sequence shown here is derived from an EMBL/GenBank/DDBJ whole genome shotgun (WGS) entry which is preliminary data.</text>
</comment>
<reference evidence="7" key="1">
    <citation type="submission" date="2017-04" db="EMBL/GenBank/DDBJ databases">
        <title>Function of individual gut microbiota members based on whole genome sequencing of pure cultures obtained from chicken caecum.</title>
        <authorList>
            <person name="Medvecky M."/>
            <person name="Cejkova D."/>
            <person name="Polansky O."/>
            <person name="Karasova D."/>
            <person name="Kubasova T."/>
            <person name="Cizek A."/>
            <person name="Rychlik I."/>
        </authorList>
    </citation>
    <scope>NUCLEOTIDE SEQUENCE [LARGE SCALE GENOMIC DNA]</scope>
    <source>
        <strain evidence="7">An75</strain>
    </source>
</reference>
<name>A0A1Y3U216_9FIRM</name>
<evidence type="ECO:0000256" key="2">
    <source>
        <dbReference type="ARBA" id="ARBA00006171"/>
    </source>
</evidence>
<dbReference type="AlphaFoldDB" id="A0A1Y3U216"/>
<organism evidence="6 7">
    <name type="scientific">Anaerotignum lactatifermentans</name>
    <dbReference type="NCBI Taxonomy" id="160404"/>
    <lineage>
        <taxon>Bacteria</taxon>
        <taxon>Bacillati</taxon>
        <taxon>Bacillota</taxon>
        <taxon>Clostridia</taxon>
        <taxon>Lachnospirales</taxon>
        <taxon>Anaerotignaceae</taxon>
        <taxon>Anaerotignum</taxon>
    </lineage>
</organism>
<dbReference type="Gene3D" id="1.10.150.240">
    <property type="entry name" value="Putative phosphatase, domain 2"/>
    <property type="match status" value="1"/>
</dbReference>
<comment type="cofactor">
    <cofactor evidence="1">
        <name>Mg(2+)</name>
        <dbReference type="ChEBI" id="CHEBI:18420"/>
    </cofactor>
</comment>
<dbReference type="SFLD" id="SFLDG01129">
    <property type="entry name" value="C1.5:_HAD__Beta-PGM__Phosphata"/>
    <property type="match status" value="1"/>
</dbReference>
<proteinExistence type="inferred from homology"/>
<evidence type="ECO:0000256" key="1">
    <source>
        <dbReference type="ARBA" id="ARBA00001946"/>
    </source>
</evidence>
<dbReference type="NCBIfam" id="TIGR01509">
    <property type="entry name" value="HAD-SF-IA-v3"/>
    <property type="match status" value="1"/>
</dbReference>
<dbReference type="InterPro" id="IPR036412">
    <property type="entry name" value="HAD-like_sf"/>
</dbReference>
<evidence type="ECO:0000256" key="5">
    <source>
        <dbReference type="ARBA" id="ARBA00023277"/>
    </source>
</evidence>
<dbReference type="InterPro" id="IPR023198">
    <property type="entry name" value="PGP-like_dom2"/>
</dbReference>
<evidence type="ECO:0000313" key="6">
    <source>
        <dbReference type="EMBL" id="OUN42225.1"/>
    </source>
</evidence>
<gene>
    <name evidence="6" type="ORF">B5G26_09635</name>
</gene>
<dbReference type="SFLD" id="SFLDG01135">
    <property type="entry name" value="C1.5.6:_HAD__Beta-PGM__Phospha"/>
    <property type="match status" value="1"/>
</dbReference>
<dbReference type="EMBL" id="NFHM01000013">
    <property type="protein sequence ID" value="OUN42225.1"/>
    <property type="molecule type" value="Genomic_DNA"/>
</dbReference>
<keyword evidence="3" id="KW-0479">Metal-binding</keyword>
<dbReference type="PANTHER" id="PTHR46193">
    <property type="entry name" value="6-PHOSPHOGLUCONATE PHOSPHATASE"/>
    <property type="match status" value="1"/>
</dbReference>
<dbReference type="Gene3D" id="3.40.50.1000">
    <property type="entry name" value="HAD superfamily/HAD-like"/>
    <property type="match status" value="1"/>
</dbReference>
<dbReference type="InterPro" id="IPR051600">
    <property type="entry name" value="Beta-PGM-like"/>
</dbReference>
<dbReference type="GO" id="GO:0003824">
    <property type="term" value="F:catalytic activity"/>
    <property type="evidence" value="ECO:0007669"/>
    <property type="project" value="UniProtKB-ARBA"/>
</dbReference>
<dbReference type="GO" id="GO:0046872">
    <property type="term" value="F:metal ion binding"/>
    <property type="evidence" value="ECO:0007669"/>
    <property type="project" value="UniProtKB-KW"/>
</dbReference>
<dbReference type="Pfam" id="PF13419">
    <property type="entry name" value="HAD_2"/>
    <property type="match status" value="1"/>
</dbReference>
<evidence type="ECO:0000313" key="7">
    <source>
        <dbReference type="Proteomes" id="UP000195455"/>
    </source>
</evidence>
<dbReference type="SUPFAM" id="SSF56784">
    <property type="entry name" value="HAD-like"/>
    <property type="match status" value="1"/>
</dbReference>
<keyword evidence="5" id="KW-0119">Carbohydrate metabolism</keyword>
<dbReference type="Proteomes" id="UP000195455">
    <property type="component" value="Unassembled WGS sequence"/>
</dbReference>
<dbReference type="CDD" id="cd16423">
    <property type="entry name" value="HAD_BPGM-like"/>
    <property type="match status" value="1"/>
</dbReference>
<dbReference type="InterPro" id="IPR041492">
    <property type="entry name" value="HAD_2"/>
</dbReference>
<comment type="similarity">
    <text evidence="2">Belongs to the HAD-like hydrolase superfamily. CbbY/CbbZ/Gph/YieH family.</text>
</comment>
<evidence type="ECO:0000256" key="4">
    <source>
        <dbReference type="ARBA" id="ARBA00022842"/>
    </source>
</evidence>
<dbReference type="InterPro" id="IPR023214">
    <property type="entry name" value="HAD_sf"/>
</dbReference>